<dbReference type="AlphaFoldDB" id="A0A6M3KRW6"/>
<reference evidence="2" key="1">
    <citation type="submission" date="2020-03" db="EMBL/GenBank/DDBJ databases">
        <title>The deep terrestrial virosphere.</title>
        <authorList>
            <person name="Holmfeldt K."/>
            <person name="Nilsson E."/>
            <person name="Simone D."/>
            <person name="Lopez-Fernandez M."/>
            <person name="Wu X."/>
            <person name="de Brujin I."/>
            <person name="Lundin D."/>
            <person name="Andersson A."/>
            <person name="Bertilsson S."/>
            <person name="Dopson M."/>
        </authorList>
    </citation>
    <scope>NUCLEOTIDE SEQUENCE</scope>
    <source>
        <strain evidence="2">MM415A00148</strain>
        <strain evidence="1">MM415B00245</strain>
    </source>
</reference>
<protein>
    <submittedName>
        <fullName evidence="2">Uncharacterized protein</fullName>
    </submittedName>
</protein>
<organism evidence="2">
    <name type="scientific">viral metagenome</name>
    <dbReference type="NCBI Taxonomy" id="1070528"/>
    <lineage>
        <taxon>unclassified sequences</taxon>
        <taxon>metagenomes</taxon>
        <taxon>organismal metagenomes</taxon>
    </lineage>
</organism>
<sequence length="143" mass="16358">MASKKVILAALEKLEEYYKQKYNGVQAEVMCSFLAVLPEYLLTGVVERYMMTEDNWLPKGSQLLKIATQISGYDDLELVPSEERRKTLGGLHQELKNKYYQDGTFVREQWLGLIEHARSYDKVYSLAALQRSLDCIDALEAAA</sequence>
<evidence type="ECO:0000313" key="2">
    <source>
        <dbReference type="EMBL" id="QJA84799.1"/>
    </source>
</evidence>
<accession>A0A6M3KRW6</accession>
<dbReference type="EMBL" id="MT141569">
    <property type="protein sequence ID" value="QJA67328.1"/>
    <property type="molecule type" value="Genomic_DNA"/>
</dbReference>
<name>A0A6M3KRW6_9ZZZZ</name>
<gene>
    <name evidence="2" type="ORF">MM415A00148_0017</name>
    <name evidence="1" type="ORF">MM415B00245_0034</name>
</gene>
<evidence type="ECO:0000313" key="1">
    <source>
        <dbReference type="EMBL" id="QJA67328.1"/>
    </source>
</evidence>
<dbReference type="EMBL" id="MT142535">
    <property type="protein sequence ID" value="QJA84799.1"/>
    <property type="molecule type" value="Genomic_DNA"/>
</dbReference>
<proteinExistence type="predicted"/>